<dbReference type="EMBL" id="SSOC01000011">
    <property type="protein sequence ID" value="THF60747.1"/>
    <property type="molecule type" value="Genomic_DNA"/>
</dbReference>
<accession>A0A4S4AML0</accession>
<comment type="caution">
    <text evidence="1">The sequence shown here is derived from an EMBL/GenBank/DDBJ whole genome shotgun (WGS) entry which is preliminary data.</text>
</comment>
<evidence type="ECO:0000313" key="1">
    <source>
        <dbReference type="EMBL" id="THF60747.1"/>
    </source>
</evidence>
<name>A0A4S4AML0_9RHOO</name>
<keyword evidence="2" id="KW-1185">Reference proteome</keyword>
<proteinExistence type="predicted"/>
<evidence type="ECO:0000313" key="2">
    <source>
        <dbReference type="Proteomes" id="UP000308430"/>
    </source>
</evidence>
<reference evidence="1 2" key="1">
    <citation type="submission" date="2019-04" db="EMBL/GenBank/DDBJ databases">
        <title>Azoarcus nasutitermitis sp. nov. isolated from termite nest.</title>
        <authorList>
            <person name="Lin S.-Y."/>
            <person name="Hameed A."/>
            <person name="Hsu Y.-H."/>
            <person name="Young C.-C."/>
        </authorList>
    </citation>
    <scope>NUCLEOTIDE SEQUENCE [LARGE SCALE GENOMIC DNA]</scope>
    <source>
        <strain evidence="1 2">CC-YHH838</strain>
    </source>
</reference>
<dbReference type="RefSeq" id="WP_136350310.1">
    <property type="nucleotide sequence ID" value="NZ_SSOC01000011.1"/>
</dbReference>
<dbReference type="AlphaFoldDB" id="A0A4S4AML0"/>
<organism evidence="1 2">
    <name type="scientific">Pseudothauera nasutitermitis</name>
    <dbReference type="NCBI Taxonomy" id="2565930"/>
    <lineage>
        <taxon>Bacteria</taxon>
        <taxon>Pseudomonadati</taxon>
        <taxon>Pseudomonadota</taxon>
        <taxon>Betaproteobacteria</taxon>
        <taxon>Rhodocyclales</taxon>
        <taxon>Zoogloeaceae</taxon>
        <taxon>Pseudothauera</taxon>
    </lineage>
</organism>
<dbReference type="Proteomes" id="UP000308430">
    <property type="component" value="Unassembled WGS sequence"/>
</dbReference>
<dbReference type="OrthoDB" id="5297048at2"/>
<protein>
    <submittedName>
        <fullName evidence="1">Uncharacterized protein</fullName>
    </submittedName>
</protein>
<sequence>MSQHITVSFGSNREYELVVHDGDTANLDKDKARAWLAREFEVLECSPSNPMGKILVLDMILNVAKYGGEERFRQPGDWARQFAAAVAVALARPAIRVDVAGFLVG</sequence>
<gene>
    <name evidence="1" type="ORF">E6C76_21435</name>
</gene>